<dbReference type="InterPro" id="IPR043502">
    <property type="entry name" value="DNA/RNA_pol_sf"/>
</dbReference>
<dbReference type="Proteomes" id="UP000265140">
    <property type="component" value="Chromosome 19"/>
</dbReference>
<reference evidence="2 3" key="1">
    <citation type="submission" date="2020-02" db="EMBL/GenBank/DDBJ databases">
        <title>Esox lucius (northern pike) genome, fEsoLuc1, primary haplotype.</title>
        <authorList>
            <person name="Myers G."/>
            <person name="Karagic N."/>
            <person name="Meyer A."/>
            <person name="Pippel M."/>
            <person name="Reichard M."/>
            <person name="Winkler S."/>
            <person name="Tracey A."/>
            <person name="Sims Y."/>
            <person name="Howe K."/>
            <person name="Rhie A."/>
            <person name="Formenti G."/>
            <person name="Durbin R."/>
            <person name="Fedrigo O."/>
            <person name="Jarvis E.D."/>
        </authorList>
    </citation>
    <scope>NUCLEOTIDE SEQUENCE [LARGE SCALE GENOMIC DNA]</scope>
</reference>
<dbReference type="Ensembl" id="ENSELUT00000103928.1">
    <property type="protein sequence ID" value="ENSELUP00000088451.1"/>
    <property type="gene ID" value="ENSELUG00000041558.1"/>
</dbReference>
<keyword evidence="3" id="KW-1185">Reference proteome</keyword>
<accession>A0AAY5KS42</accession>
<dbReference type="PANTHER" id="PTHR33332">
    <property type="entry name" value="REVERSE TRANSCRIPTASE DOMAIN-CONTAINING PROTEIN"/>
    <property type="match status" value="1"/>
</dbReference>
<evidence type="ECO:0000313" key="2">
    <source>
        <dbReference type="Ensembl" id="ENSELUP00000091501.1"/>
    </source>
</evidence>
<dbReference type="AlphaFoldDB" id="A0AAY5KS42"/>
<proteinExistence type="predicted"/>
<dbReference type="GeneTree" id="ENSGT01010000222343"/>
<evidence type="ECO:0000259" key="1">
    <source>
        <dbReference type="PROSITE" id="PS50878"/>
    </source>
</evidence>
<organism evidence="2 3">
    <name type="scientific">Esox lucius</name>
    <name type="common">Northern pike</name>
    <dbReference type="NCBI Taxonomy" id="8010"/>
    <lineage>
        <taxon>Eukaryota</taxon>
        <taxon>Metazoa</taxon>
        <taxon>Chordata</taxon>
        <taxon>Craniata</taxon>
        <taxon>Vertebrata</taxon>
        <taxon>Euteleostomi</taxon>
        <taxon>Actinopterygii</taxon>
        <taxon>Neopterygii</taxon>
        <taxon>Teleostei</taxon>
        <taxon>Protacanthopterygii</taxon>
        <taxon>Esociformes</taxon>
        <taxon>Esocidae</taxon>
        <taxon>Esox</taxon>
    </lineage>
</organism>
<dbReference type="SUPFAM" id="SSF56672">
    <property type="entry name" value="DNA/RNA polymerases"/>
    <property type="match status" value="1"/>
</dbReference>
<dbReference type="InterPro" id="IPR000477">
    <property type="entry name" value="RT_dom"/>
</dbReference>
<dbReference type="CDD" id="cd01650">
    <property type="entry name" value="RT_nLTR_like"/>
    <property type="match status" value="1"/>
</dbReference>
<protein>
    <recommendedName>
        <fullName evidence="1">Reverse transcriptase domain-containing protein</fullName>
    </recommendedName>
</protein>
<name>A0AAY5KS42_ESOLU</name>
<evidence type="ECO:0000313" key="3">
    <source>
        <dbReference type="Proteomes" id="UP000265140"/>
    </source>
</evidence>
<dbReference type="Pfam" id="PF00078">
    <property type="entry name" value="RVT_1"/>
    <property type="match status" value="1"/>
</dbReference>
<dbReference type="Ensembl" id="ENSELUT00000098538.1">
    <property type="protein sequence ID" value="ENSELUP00000091501.1"/>
    <property type="gene ID" value="ENSELUG00000041558.1"/>
</dbReference>
<sequence>MGTLEFFDTVSLDTFTKFVMSSKPTNSQLDPIPTKLLKELFPVLGQPMLNIINCSLSSGCVPNSLKMAEINPLLKKSNLDPDILNNYRPISNLPFLSKILEKCVSQQLNAFLKTKNIYEIFQSGFRSHHSTETALVKVTNYLLMASDKGSASVLLLLDLSAAFDTIDHSLLLERLETNIGLRGHVLAWFKSYLSERYQFVSVDGISSDKSKVCFGVPQGSVLGPLLFSLYMLPLGDVIRNHNINFHCYADDTQLYISMKHGEAPKFAILEACVSDIRKWMTENFLLLNSNKTEMLLLGPKKQRALLADLTVNLDGCMVVSQKTVKNLGVTLDLDLSFEEHIKYVSRVAYFHLRNIAKIRNFLSKTDAEKLIHAFVTSRLDYCNALLSGYPDKLINKLQLVLHTAARILTRTKKFEHITPVLASLHWLPVRVRADFKVLLLTYKSIHGLAPTYLAEMIQPYIPTRNLRSQDAGLLIVPRISKQTIGGRAFSHRAPLLWNDLPIKVRNANSVQTFKCLLKTHLYSTVYN</sequence>
<reference evidence="2" key="2">
    <citation type="submission" date="2025-05" db="UniProtKB">
        <authorList>
            <consortium name="Ensembl"/>
        </authorList>
    </citation>
    <scope>IDENTIFICATION</scope>
</reference>
<feature type="domain" description="Reverse transcriptase" evidence="1">
    <location>
        <begin position="54"/>
        <end position="331"/>
    </location>
</feature>
<dbReference type="PROSITE" id="PS50878">
    <property type="entry name" value="RT_POL"/>
    <property type="match status" value="1"/>
</dbReference>